<keyword evidence="2" id="KW-1185">Reference proteome</keyword>
<dbReference type="RefSeq" id="WP_039205559.1">
    <property type="nucleotide sequence ID" value="NZ_JSCE01000001.1"/>
</dbReference>
<evidence type="ECO:0000313" key="2">
    <source>
        <dbReference type="Proteomes" id="UP000030993"/>
    </source>
</evidence>
<gene>
    <name evidence="1" type="ORF">NZ47_00025</name>
</gene>
<comment type="caution">
    <text evidence="1">The sequence shown here is derived from an EMBL/GenBank/DDBJ whole genome shotgun (WGS) entry which is preliminary data.</text>
</comment>
<evidence type="ECO:0008006" key="3">
    <source>
        <dbReference type="Google" id="ProtNLM"/>
    </source>
</evidence>
<evidence type="ECO:0000313" key="1">
    <source>
        <dbReference type="EMBL" id="KHM53239.1"/>
    </source>
</evidence>
<proteinExistence type="predicted"/>
<reference evidence="1 2" key="1">
    <citation type="journal article" date="2013" name="PLoS ONE">
        <title>Identification and characterization of three novel lipases belonging to families II and V from Anaerovibrio lipolyticus 5ST.</title>
        <authorList>
            <person name="Prive F."/>
            <person name="Kaderbhai N.N."/>
            <person name="Girdwood S."/>
            <person name="Worgan H.J."/>
            <person name="Pinloche E."/>
            <person name="Scollan N.D."/>
            <person name="Huws S.A."/>
            <person name="Newbold C.J."/>
        </authorList>
    </citation>
    <scope>NUCLEOTIDE SEQUENCE [LARGE SCALE GENOMIC DNA]</scope>
    <source>
        <strain evidence="1 2">5S</strain>
    </source>
</reference>
<dbReference type="AlphaFoldDB" id="A0A0B2K0D4"/>
<organism evidence="1 2">
    <name type="scientific">Anaerovibrio lipolyticus</name>
    <dbReference type="NCBI Taxonomy" id="82374"/>
    <lineage>
        <taxon>Bacteria</taxon>
        <taxon>Bacillati</taxon>
        <taxon>Bacillota</taxon>
        <taxon>Negativicutes</taxon>
        <taxon>Selenomonadales</taxon>
        <taxon>Selenomonadaceae</taxon>
        <taxon>Anaerovibrio</taxon>
    </lineage>
</organism>
<accession>A0A0B2K0D4</accession>
<dbReference type="EMBL" id="JSCE01000001">
    <property type="protein sequence ID" value="KHM53239.1"/>
    <property type="molecule type" value="Genomic_DNA"/>
</dbReference>
<dbReference type="Proteomes" id="UP000030993">
    <property type="component" value="Unassembled WGS sequence"/>
</dbReference>
<name>A0A0B2K0D4_9FIRM</name>
<sequence length="166" mass="19439">MIIPERLINCLKKEIEIAVKDYRLKAENQEDKPVTVYAQHIPDENFDNDSYYPLVIVSLQKVEDAELSEGNGSTATIGLTIGVHGEDELAWMDLLSIMERIRQRVLIFRKLDKRFRLLLLTKWETIEAQPYPFWFGYGTLVYQIAQPNEQMDWDNVKIKMEDTSNE</sequence>
<dbReference type="STRING" id="82374.NZ47_00025"/>
<protein>
    <recommendedName>
        <fullName evidence="3">Gp37 protein</fullName>
    </recommendedName>
</protein>